<dbReference type="FunFam" id="3.40.50.720:FF:000356">
    <property type="entry name" value="Lambda-crystallin homolog"/>
    <property type="match status" value="1"/>
</dbReference>
<dbReference type="Pfam" id="PF02737">
    <property type="entry name" value="3HCDH_N"/>
    <property type="match status" value="1"/>
</dbReference>
<dbReference type="GO" id="GO:0006631">
    <property type="term" value="P:fatty acid metabolic process"/>
    <property type="evidence" value="ECO:0007669"/>
    <property type="project" value="InterPro"/>
</dbReference>
<protein>
    <recommendedName>
        <fullName evidence="7">3-hydroxyacyl-CoA dehydrogenase NAD binding domain-containing protein</fullName>
    </recommendedName>
</protein>
<dbReference type="Proteomes" id="UP000008144">
    <property type="component" value="Chromosome 4"/>
</dbReference>
<dbReference type="PANTHER" id="PTHR48075:SF1">
    <property type="entry name" value="LAMBDA-CRYSTALLIN HOMOLOG"/>
    <property type="match status" value="1"/>
</dbReference>
<keyword evidence="6" id="KW-1185">Reference proteome</keyword>
<organism evidence="5 6">
    <name type="scientific">Ciona intestinalis</name>
    <name type="common">Transparent sea squirt</name>
    <name type="synonym">Ascidia intestinalis</name>
    <dbReference type="NCBI Taxonomy" id="7719"/>
    <lineage>
        <taxon>Eukaryota</taxon>
        <taxon>Metazoa</taxon>
        <taxon>Chordata</taxon>
        <taxon>Tunicata</taxon>
        <taxon>Ascidiacea</taxon>
        <taxon>Phlebobranchia</taxon>
        <taxon>Cionidae</taxon>
        <taxon>Ciona</taxon>
    </lineage>
</organism>
<sequence>MASNVVQGKSKVGIIGSGLIGRSWSMLFAGAGYNVVLFDVVQSQLDNALVDIKNQLMKLEEQSLLRGKLTANEQFSLIKVTNDLPEAVKDAVHVQECVPENVDLKKKVFSQMDAACTTDSTVLCSSTSCILPSNIFTDLPRVSQCIIAHPCNPPYHCPVTELVPHHETNPAVLGKTKLIMEEIGQCPVTLKREVDGFGLNRMQYAIINEAWRLVTDGIMSPEDVDKIFTHGLGMRYAFIGPFETIHLNAEGTESYMERYRSSIIRVSNSFGPVPTYDGEGLASIAETMNKRIPPNSTELGKRREWRDKQLIALSKLKYYAPN</sequence>
<dbReference type="GeneTree" id="ENSGT00390000007182"/>
<evidence type="ECO:0000256" key="2">
    <source>
        <dbReference type="ARBA" id="ARBA00023002"/>
    </source>
</evidence>
<keyword evidence="2" id="KW-0560">Oxidoreductase</keyword>
<feature type="domain" description="3-hydroxyacyl-CoA dehydrogenase NAD binding" evidence="4">
    <location>
        <begin position="11"/>
        <end position="191"/>
    </location>
</feature>
<dbReference type="InterPro" id="IPR008927">
    <property type="entry name" value="6-PGluconate_DH-like_C_sf"/>
</dbReference>
<dbReference type="PANTHER" id="PTHR48075">
    <property type="entry name" value="3-HYDROXYACYL-COA DEHYDROGENASE FAMILY PROTEIN"/>
    <property type="match status" value="1"/>
</dbReference>
<dbReference type="Gene3D" id="3.40.50.720">
    <property type="entry name" value="NAD(P)-binding Rossmann-like Domain"/>
    <property type="match status" value="1"/>
</dbReference>
<evidence type="ECO:0008006" key="7">
    <source>
        <dbReference type="Google" id="ProtNLM"/>
    </source>
</evidence>
<reference evidence="5" key="2">
    <citation type="journal article" date="2008" name="Genome Biol.">
        <title>Improved genome assembly and evidence-based global gene model set for the chordate Ciona intestinalis: new insight into intron and operon populations.</title>
        <authorList>
            <person name="Satou Y."/>
            <person name="Mineta K."/>
            <person name="Ogasawara M."/>
            <person name="Sasakura Y."/>
            <person name="Shoguchi E."/>
            <person name="Ueno K."/>
            <person name="Yamada L."/>
            <person name="Matsumoto J."/>
            <person name="Wasserscheid J."/>
            <person name="Dewar K."/>
            <person name="Wiley G.B."/>
            <person name="Macmil S.L."/>
            <person name="Roe B.A."/>
            <person name="Zeller R.W."/>
            <person name="Hastings K.E."/>
            <person name="Lemaire P."/>
            <person name="Lindquist E."/>
            <person name="Endo T."/>
            <person name="Hotta K."/>
            <person name="Inaba K."/>
        </authorList>
    </citation>
    <scope>NUCLEOTIDE SEQUENCE [LARGE SCALE GENOMIC DNA]</scope>
    <source>
        <strain evidence="5">wild type</strain>
    </source>
</reference>
<reference evidence="5" key="3">
    <citation type="submission" date="2025-08" db="UniProtKB">
        <authorList>
            <consortium name="Ensembl"/>
        </authorList>
    </citation>
    <scope>IDENTIFICATION</scope>
</reference>
<reference evidence="6" key="1">
    <citation type="journal article" date="2002" name="Science">
        <title>The draft genome of Ciona intestinalis: insights into chordate and vertebrate origins.</title>
        <authorList>
            <person name="Dehal P."/>
            <person name="Satou Y."/>
            <person name="Campbell R.K."/>
            <person name="Chapman J."/>
            <person name="Degnan B."/>
            <person name="De Tomaso A."/>
            <person name="Davidson B."/>
            <person name="Di Gregorio A."/>
            <person name="Gelpke M."/>
            <person name="Goodstein D.M."/>
            <person name="Harafuji N."/>
            <person name="Hastings K.E."/>
            <person name="Ho I."/>
            <person name="Hotta K."/>
            <person name="Huang W."/>
            <person name="Kawashima T."/>
            <person name="Lemaire P."/>
            <person name="Martinez D."/>
            <person name="Meinertzhagen I.A."/>
            <person name="Necula S."/>
            <person name="Nonaka M."/>
            <person name="Putnam N."/>
            <person name="Rash S."/>
            <person name="Saiga H."/>
            <person name="Satake M."/>
            <person name="Terry A."/>
            <person name="Yamada L."/>
            <person name="Wang H.G."/>
            <person name="Awazu S."/>
            <person name="Azumi K."/>
            <person name="Boore J."/>
            <person name="Branno M."/>
            <person name="Chin-Bow S."/>
            <person name="DeSantis R."/>
            <person name="Doyle S."/>
            <person name="Francino P."/>
            <person name="Keys D.N."/>
            <person name="Haga S."/>
            <person name="Hayashi H."/>
            <person name="Hino K."/>
            <person name="Imai K.S."/>
            <person name="Inaba K."/>
            <person name="Kano S."/>
            <person name="Kobayashi K."/>
            <person name="Kobayashi M."/>
            <person name="Lee B.I."/>
            <person name="Makabe K.W."/>
            <person name="Manohar C."/>
            <person name="Matassi G."/>
            <person name="Medina M."/>
            <person name="Mochizuki Y."/>
            <person name="Mount S."/>
            <person name="Morishita T."/>
            <person name="Miura S."/>
            <person name="Nakayama A."/>
            <person name="Nishizaka S."/>
            <person name="Nomoto H."/>
            <person name="Ohta F."/>
            <person name="Oishi K."/>
            <person name="Rigoutsos I."/>
            <person name="Sano M."/>
            <person name="Sasaki A."/>
            <person name="Sasakura Y."/>
            <person name="Shoguchi E."/>
            <person name="Shin-i T."/>
            <person name="Spagnuolo A."/>
            <person name="Stainier D."/>
            <person name="Suzuki M.M."/>
            <person name="Tassy O."/>
            <person name="Takatori N."/>
            <person name="Tokuoka M."/>
            <person name="Yagi K."/>
            <person name="Yoshizaki F."/>
            <person name="Wada S."/>
            <person name="Zhang C."/>
            <person name="Hyatt P.D."/>
            <person name="Larimer F."/>
            <person name="Detter C."/>
            <person name="Doggett N."/>
            <person name="Glavina T."/>
            <person name="Hawkins T."/>
            <person name="Richardson P."/>
            <person name="Lucas S."/>
            <person name="Kohara Y."/>
            <person name="Levine M."/>
            <person name="Satoh N."/>
            <person name="Rokhsar D.S."/>
        </authorList>
    </citation>
    <scope>NUCLEOTIDE SEQUENCE [LARGE SCALE GENOMIC DNA]</scope>
</reference>
<dbReference type="InterPro" id="IPR013328">
    <property type="entry name" value="6PGD_dom2"/>
</dbReference>
<evidence type="ECO:0000313" key="6">
    <source>
        <dbReference type="Proteomes" id="UP000008144"/>
    </source>
</evidence>
<dbReference type="EMBL" id="EAAA01001973">
    <property type="status" value="NOT_ANNOTATED_CDS"/>
    <property type="molecule type" value="Genomic_DNA"/>
</dbReference>
<dbReference type="STRING" id="7719.ENSCINP00000006899"/>
<dbReference type="Ensembl" id="ENSCINT00000006899.4">
    <property type="protein sequence ID" value="ENSCINP00000006899.4"/>
    <property type="gene ID" value="ENSCING00000003368.4"/>
</dbReference>
<dbReference type="Gene3D" id="1.10.1040.10">
    <property type="entry name" value="N-(1-d-carboxylethyl)-l-norvaline Dehydrogenase, domain 2"/>
    <property type="match status" value="1"/>
</dbReference>
<dbReference type="HOGENOM" id="CLU_009834_0_0_1"/>
<dbReference type="InParanoid" id="F7BA03"/>
<evidence type="ECO:0000256" key="1">
    <source>
        <dbReference type="ARBA" id="ARBA00009463"/>
    </source>
</evidence>
<dbReference type="AlphaFoldDB" id="F7BA03"/>
<evidence type="ECO:0000259" key="3">
    <source>
        <dbReference type="Pfam" id="PF00725"/>
    </source>
</evidence>
<evidence type="ECO:0000259" key="4">
    <source>
        <dbReference type="Pfam" id="PF02737"/>
    </source>
</evidence>
<accession>F7BA03</accession>
<dbReference type="InterPro" id="IPR006176">
    <property type="entry name" value="3-OHacyl-CoA_DH_NAD-bd"/>
</dbReference>
<reference evidence="5" key="4">
    <citation type="submission" date="2025-09" db="UniProtKB">
        <authorList>
            <consortium name="Ensembl"/>
        </authorList>
    </citation>
    <scope>IDENTIFICATION</scope>
</reference>
<dbReference type="FunCoup" id="F7BA03">
    <property type="interactions" value="11"/>
</dbReference>
<dbReference type="SUPFAM" id="SSF51735">
    <property type="entry name" value="NAD(P)-binding Rossmann-fold domains"/>
    <property type="match status" value="1"/>
</dbReference>
<dbReference type="InterPro" id="IPR006108">
    <property type="entry name" value="3HC_DH_C"/>
</dbReference>
<dbReference type="OMA" id="RDNCLTH"/>
<name>F7BA03_CIOIN</name>
<comment type="similarity">
    <text evidence="1">Belongs to the 3-hydroxyacyl-CoA dehydrogenase family.</text>
</comment>
<dbReference type="GO" id="GO:0050104">
    <property type="term" value="F:L-gulonate 3-dehydrogenase activity"/>
    <property type="evidence" value="ECO:0000318"/>
    <property type="project" value="GO_Central"/>
</dbReference>
<dbReference type="InterPro" id="IPR036291">
    <property type="entry name" value="NAD(P)-bd_dom_sf"/>
</dbReference>
<dbReference type="SUPFAM" id="SSF48179">
    <property type="entry name" value="6-phosphogluconate dehydrogenase C-terminal domain-like"/>
    <property type="match status" value="1"/>
</dbReference>
<evidence type="ECO:0000313" key="5">
    <source>
        <dbReference type="Ensembl" id="ENSCINP00000006899.4"/>
    </source>
</evidence>
<feature type="domain" description="3-hydroxyacyl-CoA dehydrogenase C-terminal" evidence="3">
    <location>
        <begin position="196"/>
        <end position="252"/>
    </location>
</feature>
<dbReference type="GO" id="GO:0070403">
    <property type="term" value="F:NAD+ binding"/>
    <property type="evidence" value="ECO:0007669"/>
    <property type="project" value="InterPro"/>
</dbReference>
<dbReference type="Pfam" id="PF00725">
    <property type="entry name" value="3HCDH"/>
    <property type="match status" value="1"/>
</dbReference>
<proteinExistence type="inferred from homology"/>